<accession>A0A0D0DMD4</accession>
<proteinExistence type="predicted"/>
<feature type="compositionally biased region" description="Polar residues" evidence="1">
    <location>
        <begin position="1"/>
        <end position="14"/>
    </location>
</feature>
<evidence type="ECO:0000313" key="2">
    <source>
        <dbReference type="EMBL" id="KIK92763.1"/>
    </source>
</evidence>
<feature type="region of interest" description="Disordered" evidence="1">
    <location>
        <begin position="1"/>
        <end position="41"/>
    </location>
</feature>
<keyword evidence="3" id="KW-1185">Reference proteome</keyword>
<name>A0A0D0DMD4_9AGAM</name>
<evidence type="ECO:0000313" key="3">
    <source>
        <dbReference type="Proteomes" id="UP000054538"/>
    </source>
</evidence>
<evidence type="ECO:0000256" key="1">
    <source>
        <dbReference type="SAM" id="MobiDB-lite"/>
    </source>
</evidence>
<feature type="compositionally biased region" description="Basic and acidic residues" evidence="1">
    <location>
        <begin position="26"/>
        <end position="41"/>
    </location>
</feature>
<reference evidence="3" key="2">
    <citation type="submission" date="2015-01" db="EMBL/GenBank/DDBJ databases">
        <title>Evolutionary Origins and Diversification of the Mycorrhizal Mutualists.</title>
        <authorList>
            <consortium name="DOE Joint Genome Institute"/>
            <consortium name="Mycorrhizal Genomics Consortium"/>
            <person name="Kohler A."/>
            <person name="Kuo A."/>
            <person name="Nagy L.G."/>
            <person name="Floudas D."/>
            <person name="Copeland A."/>
            <person name="Barry K.W."/>
            <person name="Cichocki N."/>
            <person name="Veneault-Fourrey C."/>
            <person name="LaButti K."/>
            <person name="Lindquist E.A."/>
            <person name="Lipzen A."/>
            <person name="Lundell T."/>
            <person name="Morin E."/>
            <person name="Murat C."/>
            <person name="Riley R."/>
            <person name="Ohm R."/>
            <person name="Sun H."/>
            <person name="Tunlid A."/>
            <person name="Henrissat B."/>
            <person name="Grigoriev I.V."/>
            <person name="Hibbett D.S."/>
            <person name="Martin F."/>
        </authorList>
    </citation>
    <scope>NUCLEOTIDE SEQUENCE [LARGE SCALE GENOMIC DNA]</scope>
    <source>
        <strain evidence="3">Ve08.2h10</strain>
    </source>
</reference>
<dbReference type="HOGENOM" id="CLU_1845746_0_0_1"/>
<dbReference type="EMBL" id="KN825245">
    <property type="protein sequence ID" value="KIK92763.1"/>
    <property type="molecule type" value="Genomic_DNA"/>
</dbReference>
<dbReference type="InParanoid" id="A0A0D0DMD4"/>
<protein>
    <submittedName>
        <fullName evidence="2">Uncharacterized protein</fullName>
    </submittedName>
</protein>
<dbReference type="Proteomes" id="UP000054538">
    <property type="component" value="Unassembled WGS sequence"/>
</dbReference>
<reference evidence="2 3" key="1">
    <citation type="submission" date="2014-04" db="EMBL/GenBank/DDBJ databases">
        <authorList>
            <consortium name="DOE Joint Genome Institute"/>
            <person name="Kuo A."/>
            <person name="Kohler A."/>
            <person name="Jargeat P."/>
            <person name="Nagy L.G."/>
            <person name="Floudas D."/>
            <person name="Copeland A."/>
            <person name="Barry K.W."/>
            <person name="Cichocki N."/>
            <person name="Veneault-Fourrey C."/>
            <person name="LaButti K."/>
            <person name="Lindquist E.A."/>
            <person name="Lipzen A."/>
            <person name="Lundell T."/>
            <person name="Morin E."/>
            <person name="Murat C."/>
            <person name="Sun H."/>
            <person name="Tunlid A."/>
            <person name="Henrissat B."/>
            <person name="Grigoriev I.V."/>
            <person name="Hibbett D.S."/>
            <person name="Martin F."/>
            <person name="Nordberg H.P."/>
            <person name="Cantor M.N."/>
            <person name="Hua S.X."/>
        </authorList>
    </citation>
    <scope>NUCLEOTIDE SEQUENCE [LARGE SCALE GENOMIC DNA]</scope>
    <source>
        <strain evidence="2 3">Ve08.2h10</strain>
    </source>
</reference>
<sequence>MAKASARTTKTSSKFPVPAHGSKKTAKSDKENSKAGTTRRDPVLRQYNKFPICQANFSAMSQVSAWPAHIFLNDEDIFTRVAQQRNLHRVDNLHINQKWNFLFAAEQVRHRCPRRTQARQWGRIERIYRQCLSCSSLRF</sequence>
<gene>
    <name evidence="2" type="ORF">PAXRUDRAFT_829645</name>
</gene>
<organism evidence="2 3">
    <name type="scientific">Paxillus rubicundulus Ve08.2h10</name>
    <dbReference type="NCBI Taxonomy" id="930991"/>
    <lineage>
        <taxon>Eukaryota</taxon>
        <taxon>Fungi</taxon>
        <taxon>Dikarya</taxon>
        <taxon>Basidiomycota</taxon>
        <taxon>Agaricomycotina</taxon>
        <taxon>Agaricomycetes</taxon>
        <taxon>Agaricomycetidae</taxon>
        <taxon>Boletales</taxon>
        <taxon>Paxilineae</taxon>
        <taxon>Paxillaceae</taxon>
        <taxon>Paxillus</taxon>
    </lineage>
</organism>
<dbReference type="AlphaFoldDB" id="A0A0D0DMD4"/>